<dbReference type="EMBL" id="JADOTZ010000001">
    <property type="protein sequence ID" value="MBG6085272.1"/>
    <property type="molecule type" value="Genomic_DNA"/>
</dbReference>
<feature type="compositionally biased region" description="Basic and acidic residues" evidence="1">
    <location>
        <begin position="1"/>
        <end position="11"/>
    </location>
</feature>
<proteinExistence type="predicted"/>
<dbReference type="RefSeq" id="WP_196836474.1">
    <property type="nucleotide sequence ID" value="NZ_JADOTZ010000001.1"/>
</dbReference>
<sequence>MSGTEKKHDQQNPHGGQTASPFGDTPYDDAERGDAAEERPTDQPTDQVPEGEDAASPFGDEPYDADEDKDAQ</sequence>
<evidence type="ECO:0000313" key="2">
    <source>
        <dbReference type="EMBL" id="MBG6085272.1"/>
    </source>
</evidence>
<comment type="caution">
    <text evidence="2">The sequence shown here is derived from an EMBL/GenBank/DDBJ whole genome shotgun (WGS) entry which is preliminary data.</text>
</comment>
<feature type="compositionally biased region" description="Basic and acidic residues" evidence="1">
    <location>
        <begin position="29"/>
        <end position="41"/>
    </location>
</feature>
<protein>
    <submittedName>
        <fullName evidence="2">Uncharacterized protein</fullName>
    </submittedName>
</protein>
<organism evidence="2 3">
    <name type="scientific">Zhihengliuella flava</name>
    <dbReference type="NCBI Taxonomy" id="1285193"/>
    <lineage>
        <taxon>Bacteria</taxon>
        <taxon>Bacillati</taxon>
        <taxon>Actinomycetota</taxon>
        <taxon>Actinomycetes</taxon>
        <taxon>Micrococcales</taxon>
        <taxon>Micrococcaceae</taxon>
        <taxon>Zhihengliuella</taxon>
    </lineage>
</organism>
<reference evidence="2" key="1">
    <citation type="submission" date="2020-11" db="EMBL/GenBank/DDBJ databases">
        <title>Sequencing the genomes of 1000 actinobacteria strains.</title>
        <authorList>
            <person name="Klenk H.-P."/>
        </authorList>
    </citation>
    <scope>NUCLEOTIDE SEQUENCE</scope>
    <source>
        <strain evidence="2">DSM 26152</strain>
    </source>
</reference>
<evidence type="ECO:0000313" key="3">
    <source>
        <dbReference type="Proteomes" id="UP000625033"/>
    </source>
</evidence>
<feature type="region of interest" description="Disordered" evidence="1">
    <location>
        <begin position="1"/>
        <end position="72"/>
    </location>
</feature>
<accession>A0A931DB79</accession>
<dbReference type="AlphaFoldDB" id="A0A931DB79"/>
<feature type="compositionally biased region" description="Acidic residues" evidence="1">
    <location>
        <begin position="61"/>
        <end position="72"/>
    </location>
</feature>
<keyword evidence="3" id="KW-1185">Reference proteome</keyword>
<evidence type="ECO:0000256" key="1">
    <source>
        <dbReference type="SAM" id="MobiDB-lite"/>
    </source>
</evidence>
<name>A0A931DB79_9MICC</name>
<dbReference type="Proteomes" id="UP000625033">
    <property type="component" value="Unassembled WGS sequence"/>
</dbReference>
<gene>
    <name evidence="2" type="ORF">IW252_002039</name>
</gene>